<dbReference type="InterPro" id="IPR003661">
    <property type="entry name" value="HisK_dim/P_dom"/>
</dbReference>
<proteinExistence type="predicted"/>
<dbReference type="PROSITE" id="PS50113">
    <property type="entry name" value="PAC"/>
    <property type="match status" value="1"/>
</dbReference>
<dbReference type="PANTHER" id="PTHR43047">
    <property type="entry name" value="TWO-COMPONENT HISTIDINE PROTEIN KINASE"/>
    <property type="match status" value="1"/>
</dbReference>
<dbReference type="InterPro" id="IPR000014">
    <property type="entry name" value="PAS"/>
</dbReference>
<evidence type="ECO:0000256" key="9">
    <source>
        <dbReference type="SAM" id="Phobius"/>
    </source>
</evidence>
<dbReference type="Gene3D" id="1.20.120.160">
    <property type="entry name" value="HPT domain"/>
    <property type="match status" value="1"/>
</dbReference>
<accession>A0A1U7D213</accession>
<dbReference type="InterPro" id="IPR036890">
    <property type="entry name" value="HATPase_C_sf"/>
</dbReference>
<dbReference type="InterPro" id="IPR000700">
    <property type="entry name" value="PAS-assoc_C"/>
</dbReference>
<evidence type="ECO:0000259" key="10">
    <source>
        <dbReference type="PROSITE" id="PS50109"/>
    </source>
</evidence>
<keyword evidence="9" id="KW-1133">Transmembrane helix</keyword>
<dbReference type="FunFam" id="3.30.565.10:FF:000010">
    <property type="entry name" value="Sensor histidine kinase RcsC"/>
    <property type="match status" value="1"/>
</dbReference>
<dbReference type="AlphaFoldDB" id="A0A1U7D213"/>
<keyword evidence="5" id="KW-0418">Kinase</keyword>
<dbReference type="PROSITE" id="PS50110">
    <property type="entry name" value="RESPONSE_REGULATORY"/>
    <property type="match status" value="1"/>
</dbReference>
<evidence type="ECO:0000259" key="12">
    <source>
        <dbReference type="PROSITE" id="PS50112"/>
    </source>
</evidence>
<organism evidence="14 15">
    <name type="scientific">Salipiger profundus</name>
    <dbReference type="NCBI Taxonomy" id="1229727"/>
    <lineage>
        <taxon>Bacteria</taxon>
        <taxon>Pseudomonadati</taxon>
        <taxon>Pseudomonadota</taxon>
        <taxon>Alphaproteobacteria</taxon>
        <taxon>Rhodobacterales</taxon>
        <taxon>Roseobacteraceae</taxon>
        <taxon>Salipiger</taxon>
    </lineage>
</organism>
<dbReference type="SUPFAM" id="SSF47384">
    <property type="entry name" value="Homodimeric domain of signal transducing histidine kinase"/>
    <property type="match status" value="1"/>
</dbReference>
<evidence type="ECO:0000256" key="2">
    <source>
        <dbReference type="ARBA" id="ARBA00012438"/>
    </source>
</evidence>
<evidence type="ECO:0000256" key="5">
    <source>
        <dbReference type="ARBA" id="ARBA00022777"/>
    </source>
</evidence>
<dbReference type="Pfam" id="PF00072">
    <property type="entry name" value="Response_reg"/>
    <property type="match status" value="1"/>
</dbReference>
<evidence type="ECO:0000256" key="8">
    <source>
        <dbReference type="SAM" id="MobiDB-lite"/>
    </source>
</evidence>
<dbReference type="SMART" id="SM00091">
    <property type="entry name" value="PAS"/>
    <property type="match status" value="1"/>
</dbReference>
<dbReference type="KEGG" id="tpro:Ga0080559_TMP1393"/>
<evidence type="ECO:0000256" key="1">
    <source>
        <dbReference type="ARBA" id="ARBA00000085"/>
    </source>
</evidence>
<evidence type="ECO:0000256" key="3">
    <source>
        <dbReference type="ARBA" id="ARBA00022553"/>
    </source>
</evidence>
<dbReference type="Pfam" id="PF00989">
    <property type="entry name" value="PAS"/>
    <property type="match status" value="1"/>
</dbReference>
<dbReference type="CDD" id="cd00082">
    <property type="entry name" value="HisKA"/>
    <property type="match status" value="1"/>
</dbReference>
<dbReference type="SMART" id="SM00388">
    <property type="entry name" value="HisKA"/>
    <property type="match status" value="1"/>
</dbReference>
<dbReference type="InterPro" id="IPR036097">
    <property type="entry name" value="HisK_dim/P_sf"/>
</dbReference>
<feature type="transmembrane region" description="Helical" evidence="9">
    <location>
        <begin position="20"/>
        <end position="39"/>
    </location>
</feature>
<dbReference type="SMART" id="SM00448">
    <property type="entry name" value="REC"/>
    <property type="match status" value="1"/>
</dbReference>
<dbReference type="Pfam" id="PF02518">
    <property type="entry name" value="HATPase_c"/>
    <property type="match status" value="1"/>
</dbReference>
<feature type="modified residue" description="4-aspartylphosphate" evidence="7">
    <location>
        <position position="657"/>
    </location>
</feature>
<feature type="domain" description="PAS" evidence="12">
    <location>
        <begin position="221"/>
        <end position="276"/>
    </location>
</feature>
<dbReference type="Gene3D" id="3.30.565.10">
    <property type="entry name" value="Histidine kinase-like ATPase, C-terminal domain"/>
    <property type="match status" value="1"/>
</dbReference>
<name>A0A1U7D213_9RHOB</name>
<evidence type="ECO:0000313" key="14">
    <source>
        <dbReference type="EMBL" id="APX22189.1"/>
    </source>
</evidence>
<keyword evidence="15" id="KW-1185">Reference proteome</keyword>
<protein>
    <recommendedName>
        <fullName evidence="2">histidine kinase</fullName>
        <ecNumber evidence="2">2.7.13.3</ecNumber>
    </recommendedName>
</protein>
<dbReference type="SUPFAM" id="SSF55874">
    <property type="entry name" value="ATPase domain of HSP90 chaperone/DNA topoisomerase II/histidine kinase"/>
    <property type="match status" value="1"/>
</dbReference>
<feature type="domain" description="Histidine kinase" evidence="10">
    <location>
        <begin position="367"/>
        <end position="586"/>
    </location>
</feature>
<gene>
    <name evidence="14" type="ORF">Ga0080559_TMP1393</name>
</gene>
<dbReference type="InterPro" id="IPR013767">
    <property type="entry name" value="PAS_fold"/>
</dbReference>
<keyword evidence="3 7" id="KW-0597">Phosphoprotein</keyword>
<feature type="transmembrane region" description="Helical" evidence="9">
    <location>
        <begin position="182"/>
        <end position="208"/>
    </location>
</feature>
<dbReference type="SUPFAM" id="SSF47226">
    <property type="entry name" value="Histidine-containing phosphotransfer domain, HPT domain"/>
    <property type="match status" value="1"/>
</dbReference>
<dbReference type="PROSITE" id="PS50109">
    <property type="entry name" value="HIS_KIN"/>
    <property type="match status" value="1"/>
</dbReference>
<sequence>MSVLLPLRHLTGTTRARSALGGLILLCWGGLVIWLGMMVQREIDAFSTANSDNLQWTLAQADVEFLRFQLALEQAEADPSALDTVRLRFDIFYSRMVTLRDGRLFRALDDTPGFTNPYTRVQDFLGATTPLIDGPEAALAEALPMLTAQTETVGKDIRAFSLAALSSFAELSDRRREGITRLLIYMAAVLMALFLGLTLLAVTLFRLFRLARDRADQVESTSVRLRTIVETSPNAIVVTDEAGEIRAFNAAAERIFGYTRAEACGRPARHLFAPPEASDHALVSVFAFAEERRRPRPEERNFEVTLQARDGRCFPAEFSVDRAETEEPLYVAYIRDITPWKEAEQQLTEARDRALAGERAKSEFLAVMSHEMRTPLNGLLGTMQLLRDHDLGSSPAGLLDRMQVSGQLLLDLVNDVLDLTKVEAGKLALDPAPFSLRDLLDGLVATAIPLAESYGNRLSWHWCGAPRPLVEGDARRLRQVLLNLTGNALKFTRNGKVEIEVEQLPGTGEMIEFRVIDSGIGIAEEQLDRIFEDFETLDSSYAREAGGTGLGLGIARRYTRLMGGEIGAESEAGQGSLFWIRLPLPPAAEVAPEAPPHPATVPPISALEVLVVEDNEINRFIVQRMLERDGHHVTIAENGQMGVQKASSRRFDVILMDISMPVMDGTQATRAIRRGGGPSARAPIIALTAHAFPEERETFRQAGMTAFLTKPVDRMGLRDTLARSVAGIAPAKPQPNDQRSSPLSLLDDRLLDQFLDALPDGAAQPLLARFLQETDREIAALAETAPDAPDLAARAHRCAGSCGTFGVGAMRSALLKIEASLKHETLPAPDDLRALKPIWAMSRKALVARVEAQGGPRSGIGSSSDARRGAAEG</sequence>
<dbReference type="CDD" id="cd17546">
    <property type="entry name" value="REC_hyHK_CKI1_RcsC-like"/>
    <property type="match status" value="1"/>
</dbReference>
<dbReference type="RefSeq" id="WP_076622628.1">
    <property type="nucleotide sequence ID" value="NZ_BMEW01000003.1"/>
</dbReference>
<dbReference type="Gene3D" id="1.10.287.130">
    <property type="match status" value="1"/>
</dbReference>
<keyword evidence="6" id="KW-0902">Two-component regulatory system</keyword>
<dbReference type="InterPro" id="IPR036641">
    <property type="entry name" value="HPT_dom_sf"/>
</dbReference>
<dbReference type="InterPro" id="IPR011006">
    <property type="entry name" value="CheY-like_superfamily"/>
</dbReference>
<dbReference type="EC" id="2.7.13.3" evidence="2"/>
<dbReference type="SMART" id="SM00387">
    <property type="entry name" value="HATPase_c"/>
    <property type="match status" value="1"/>
</dbReference>
<keyword evidence="4" id="KW-0808">Transferase</keyword>
<evidence type="ECO:0000259" key="13">
    <source>
        <dbReference type="PROSITE" id="PS50113"/>
    </source>
</evidence>
<keyword evidence="9" id="KW-0812">Transmembrane</keyword>
<evidence type="ECO:0000256" key="7">
    <source>
        <dbReference type="PROSITE-ProRule" id="PRU00169"/>
    </source>
</evidence>
<dbReference type="CDD" id="cd16922">
    <property type="entry name" value="HATPase_EvgS-ArcB-TorS-like"/>
    <property type="match status" value="1"/>
</dbReference>
<dbReference type="PANTHER" id="PTHR43047:SF78">
    <property type="entry name" value="SENSORY_REGULATORY PROTEIN RPFC"/>
    <property type="match status" value="1"/>
</dbReference>
<dbReference type="EMBL" id="CP014796">
    <property type="protein sequence ID" value="APX22189.1"/>
    <property type="molecule type" value="Genomic_DNA"/>
</dbReference>
<comment type="catalytic activity">
    <reaction evidence="1">
        <text>ATP + protein L-histidine = ADP + protein N-phospho-L-histidine.</text>
        <dbReference type="EC" id="2.7.13.3"/>
    </reaction>
</comment>
<dbReference type="Proteomes" id="UP000186559">
    <property type="component" value="Chromosome"/>
</dbReference>
<reference evidence="14 15" key="1">
    <citation type="submission" date="2016-03" db="EMBL/GenBank/DDBJ databases">
        <title>Deep-sea bacteria in the southern Pacific.</title>
        <authorList>
            <person name="Tang K."/>
        </authorList>
    </citation>
    <scope>NUCLEOTIDE SEQUENCE [LARGE SCALE GENOMIC DNA]</scope>
    <source>
        <strain evidence="14 15">JLT2016</strain>
    </source>
</reference>
<dbReference type="NCBIfam" id="TIGR00229">
    <property type="entry name" value="sensory_box"/>
    <property type="match status" value="1"/>
</dbReference>
<feature type="region of interest" description="Disordered" evidence="8">
    <location>
        <begin position="851"/>
        <end position="873"/>
    </location>
</feature>
<evidence type="ECO:0000313" key="15">
    <source>
        <dbReference type="Proteomes" id="UP000186559"/>
    </source>
</evidence>
<dbReference type="InterPro" id="IPR003594">
    <property type="entry name" value="HATPase_dom"/>
</dbReference>
<dbReference type="CDD" id="cd00130">
    <property type="entry name" value="PAS"/>
    <property type="match status" value="1"/>
</dbReference>
<dbReference type="InterPro" id="IPR005467">
    <property type="entry name" value="His_kinase_dom"/>
</dbReference>
<dbReference type="PROSITE" id="PS50112">
    <property type="entry name" value="PAS"/>
    <property type="match status" value="1"/>
</dbReference>
<dbReference type="Gene3D" id="3.40.50.2300">
    <property type="match status" value="1"/>
</dbReference>
<dbReference type="Pfam" id="PF00512">
    <property type="entry name" value="HisKA"/>
    <property type="match status" value="1"/>
</dbReference>
<dbReference type="InterPro" id="IPR004358">
    <property type="entry name" value="Sig_transdc_His_kin-like_C"/>
</dbReference>
<dbReference type="STRING" id="1229727.Ga0080559_TMP1393"/>
<feature type="domain" description="Response regulatory" evidence="11">
    <location>
        <begin position="608"/>
        <end position="725"/>
    </location>
</feature>
<evidence type="ECO:0000256" key="6">
    <source>
        <dbReference type="ARBA" id="ARBA00023012"/>
    </source>
</evidence>
<dbReference type="PRINTS" id="PR00344">
    <property type="entry name" value="BCTRLSENSOR"/>
</dbReference>
<evidence type="ECO:0000259" key="11">
    <source>
        <dbReference type="PROSITE" id="PS50110"/>
    </source>
</evidence>
<dbReference type="GO" id="GO:0000155">
    <property type="term" value="F:phosphorelay sensor kinase activity"/>
    <property type="evidence" value="ECO:0007669"/>
    <property type="project" value="InterPro"/>
</dbReference>
<dbReference type="Gene3D" id="3.30.450.20">
    <property type="entry name" value="PAS domain"/>
    <property type="match status" value="1"/>
</dbReference>
<feature type="domain" description="PAC" evidence="13">
    <location>
        <begin position="300"/>
        <end position="349"/>
    </location>
</feature>
<evidence type="ECO:0000256" key="4">
    <source>
        <dbReference type="ARBA" id="ARBA00022679"/>
    </source>
</evidence>
<dbReference type="GO" id="GO:0006355">
    <property type="term" value="P:regulation of DNA-templated transcription"/>
    <property type="evidence" value="ECO:0007669"/>
    <property type="project" value="InterPro"/>
</dbReference>
<dbReference type="SUPFAM" id="SSF52172">
    <property type="entry name" value="CheY-like"/>
    <property type="match status" value="1"/>
</dbReference>
<dbReference type="InterPro" id="IPR035965">
    <property type="entry name" value="PAS-like_dom_sf"/>
</dbReference>
<dbReference type="SUPFAM" id="SSF55785">
    <property type="entry name" value="PYP-like sensor domain (PAS domain)"/>
    <property type="match status" value="1"/>
</dbReference>
<dbReference type="InterPro" id="IPR001789">
    <property type="entry name" value="Sig_transdc_resp-reg_receiver"/>
</dbReference>
<keyword evidence="9" id="KW-0472">Membrane</keyword>